<keyword evidence="4" id="KW-0378">Hydrolase</keyword>
<evidence type="ECO:0000313" key="7">
    <source>
        <dbReference type="EMBL" id="CAJ1943369.1"/>
    </source>
</evidence>
<dbReference type="Gene3D" id="1.20.120.980">
    <property type="entry name" value="Serine carboxypeptidase S28, SKS domain"/>
    <property type="match status" value="1"/>
</dbReference>
<evidence type="ECO:0000256" key="6">
    <source>
        <dbReference type="SAM" id="SignalP"/>
    </source>
</evidence>
<evidence type="ECO:0000313" key="8">
    <source>
        <dbReference type="Proteomes" id="UP001295423"/>
    </source>
</evidence>
<name>A0AAD2CSK1_9STRA</name>
<comment type="caution">
    <text evidence="7">The sequence shown here is derived from an EMBL/GenBank/DDBJ whole genome shotgun (WGS) entry which is preliminary data.</text>
</comment>
<keyword evidence="3 6" id="KW-0732">Signal</keyword>
<dbReference type="Proteomes" id="UP001295423">
    <property type="component" value="Unassembled WGS sequence"/>
</dbReference>
<dbReference type="Gene3D" id="3.40.50.1820">
    <property type="entry name" value="alpha/beta hydrolase"/>
    <property type="match status" value="1"/>
</dbReference>
<evidence type="ECO:0000256" key="4">
    <source>
        <dbReference type="ARBA" id="ARBA00022801"/>
    </source>
</evidence>
<dbReference type="PANTHER" id="PTHR11010">
    <property type="entry name" value="PROTEASE S28 PRO-X CARBOXYPEPTIDASE-RELATED"/>
    <property type="match status" value="1"/>
</dbReference>
<feature type="chain" id="PRO_5042250390" evidence="6">
    <location>
        <begin position="22"/>
        <end position="539"/>
    </location>
</feature>
<dbReference type="PANTHER" id="PTHR11010:SF38">
    <property type="entry name" value="LYSOSOMAL PRO-X CARBOXYPEPTIDASE"/>
    <property type="match status" value="1"/>
</dbReference>
<evidence type="ECO:0000256" key="2">
    <source>
        <dbReference type="ARBA" id="ARBA00022670"/>
    </source>
</evidence>
<evidence type="ECO:0000256" key="5">
    <source>
        <dbReference type="ARBA" id="ARBA00023180"/>
    </source>
</evidence>
<dbReference type="EMBL" id="CAKOGP040001113">
    <property type="protein sequence ID" value="CAJ1943369.1"/>
    <property type="molecule type" value="Genomic_DNA"/>
</dbReference>
<dbReference type="SUPFAM" id="SSF53474">
    <property type="entry name" value="alpha/beta-Hydrolases"/>
    <property type="match status" value="1"/>
</dbReference>
<evidence type="ECO:0000256" key="3">
    <source>
        <dbReference type="ARBA" id="ARBA00022729"/>
    </source>
</evidence>
<feature type="signal peptide" evidence="6">
    <location>
        <begin position="1"/>
        <end position="21"/>
    </location>
</feature>
<accession>A0AAD2CSK1</accession>
<reference evidence="7" key="1">
    <citation type="submission" date="2023-08" db="EMBL/GenBank/DDBJ databases">
        <authorList>
            <person name="Audoor S."/>
            <person name="Bilcke G."/>
        </authorList>
    </citation>
    <scope>NUCLEOTIDE SEQUENCE</scope>
</reference>
<dbReference type="GO" id="GO:0008239">
    <property type="term" value="F:dipeptidyl-peptidase activity"/>
    <property type="evidence" value="ECO:0007669"/>
    <property type="project" value="TreeGrafter"/>
</dbReference>
<dbReference type="GO" id="GO:0070008">
    <property type="term" value="F:serine-type exopeptidase activity"/>
    <property type="evidence" value="ECO:0007669"/>
    <property type="project" value="InterPro"/>
</dbReference>
<keyword evidence="2" id="KW-0645">Protease</keyword>
<dbReference type="AlphaFoldDB" id="A0AAD2CSK1"/>
<sequence>MTMTKWCLFILLSWQLYPTESTGSNTSQIHQAPTREEEDFQNHHDHDYNVTEYWFNCTIDHFNFRPTTVPTFGLRYFVNDDYYTPNGPVFFYAGNEADILQFVKNSGFMFEAAQEFGAMVVFAEHRYYGKSNPFGDEYALGKGYNISFLSVEQAMQDYNQLNLHMRRKWKMPAGLSTPFIVFGGSYGGNLALWMRLKNPNLWAGAVASSVTPLKHLLRETNGFTRIETEAYGNVSKECPDLVRQGWKELYELAKEDPGKEVIAEALHLCDKHHVNPSNIHGWISGALETMVQYGYPYPTNFYNPVPGYPFKVACENMIKGETGLGALYAAAAIYYNYTGQAGDCFDFGSILEASRKHWKRHGRFDYLAKITTDMGNNAMDDMSTLMKGRILTSLQDATDHAWGYQTCTEVYQPMPTDGVTDFELPYQPDQESYFANCQETWGVTPRPNWEEMYFMGIDIGSGSNIFITNGQVDPWRAAGITELPKGSNPSIVTRTIAMGAHHFDLRGAHPMDPPAVTAVRNEEKEHMRKWIAEWAENHS</sequence>
<organism evidence="7 8">
    <name type="scientific">Cylindrotheca closterium</name>
    <dbReference type="NCBI Taxonomy" id="2856"/>
    <lineage>
        <taxon>Eukaryota</taxon>
        <taxon>Sar</taxon>
        <taxon>Stramenopiles</taxon>
        <taxon>Ochrophyta</taxon>
        <taxon>Bacillariophyta</taxon>
        <taxon>Bacillariophyceae</taxon>
        <taxon>Bacillariophycidae</taxon>
        <taxon>Bacillariales</taxon>
        <taxon>Bacillariaceae</taxon>
        <taxon>Cylindrotheca</taxon>
    </lineage>
</organism>
<dbReference type="InterPro" id="IPR008758">
    <property type="entry name" value="Peptidase_S28"/>
</dbReference>
<dbReference type="InterPro" id="IPR029058">
    <property type="entry name" value="AB_hydrolase_fold"/>
</dbReference>
<dbReference type="GO" id="GO:0006508">
    <property type="term" value="P:proteolysis"/>
    <property type="evidence" value="ECO:0007669"/>
    <property type="project" value="UniProtKB-KW"/>
</dbReference>
<gene>
    <name evidence="7" type="ORF">CYCCA115_LOCUS8405</name>
</gene>
<keyword evidence="5" id="KW-0325">Glycoprotein</keyword>
<evidence type="ECO:0000256" key="1">
    <source>
        <dbReference type="ARBA" id="ARBA00011079"/>
    </source>
</evidence>
<proteinExistence type="inferred from homology"/>
<dbReference type="Pfam" id="PF05577">
    <property type="entry name" value="Peptidase_S28"/>
    <property type="match status" value="1"/>
</dbReference>
<protein>
    <submittedName>
        <fullName evidence="7">Uncharacterized protein</fullName>
    </submittedName>
</protein>
<comment type="similarity">
    <text evidence="1">Belongs to the peptidase S28 family.</text>
</comment>
<keyword evidence="8" id="KW-1185">Reference proteome</keyword>
<dbReference type="InterPro" id="IPR042269">
    <property type="entry name" value="Ser_carbopepase_S28_SKS"/>
</dbReference>